<evidence type="ECO:0000313" key="3">
    <source>
        <dbReference type="RefSeq" id="XP_022741925.1"/>
    </source>
</evidence>
<dbReference type="InterPro" id="IPR005135">
    <property type="entry name" value="Endo/exonuclease/phosphatase"/>
</dbReference>
<proteinExistence type="predicted"/>
<dbReference type="OrthoDB" id="1881450at2759"/>
<dbReference type="Gene3D" id="3.60.10.10">
    <property type="entry name" value="Endonuclease/exonuclease/phosphatase"/>
    <property type="match status" value="1"/>
</dbReference>
<organism evidence="2 3">
    <name type="scientific">Durio zibethinus</name>
    <name type="common">Durian</name>
    <dbReference type="NCBI Taxonomy" id="66656"/>
    <lineage>
        <taxon>Eukaryota</taxon>
        <taxon>Viridiplantae</taxon>
        <taxon>Streptophyta</taxon>
        <taxon>Embryophyta</taxon>
        <taxon>Tracheophyta</taxon>
        <taxon>Spermatophyta</taxon>
        <taxon>Magnoliopsida</taxon>
        <taxon>eudicotyledons</taxon>
        <taxon>Gunneridae</taxon>
        <taxon>Pentapetalae</taxon>
        <taxon>rosids</taxon>
        <taxon>malvids</taxon>
        <taxon>Malvales</taxon>
        <taxon>Malvaceae</taxon>
        <taxon>Helicteroideae</taxon>
        <taxon>Durio</taxon>
    </lineage>
</organism>
<dbReference type="AlphaFoldDB" id="A0A6P5YNR4"/>
<sequence length="304" mass="34906">MVKVISWNVRGLGSRTKKKALKKLISKQILSMIFLQETKNSTPDSRFLKYLWSRDAFKGEWVGSNGRSGGLISLWSEQFFTLESSSINHRFTLLQDTINALNIPCIFVNIYAPNDPAERNNLWNELIDVKNLLNPSNLWCIGGDFNIIKCLEENRGISYDLASMSSFVNFINSMDLVDLQLNDGLFSWSDNKEVPTMCRLDPFLLSSDLLTKFPTLHQNVLPKSLSDHNPICLSVEDKNWGLKPFRLFSHWMGDAQFLEMFNNSWQATTDSFKAPGIFNRLKALKFIVKNWQQDHANKDAQRIS</sequence>
<name>A0A6P5YNR4_DURZI</name>
<dbReference type="PANTHER" id="PTHR33710:SF64">
    <property type="entry name" value="ENDONUCLEASE_EXONUCLEASE_PHOSPHATASE DOMAIN-CONTAINING PROTEIN"/>
    <property type="match status" value="1"/>
</dbReference>
<dbReference type="SUPFAM" id="SSF56219">
    <property type="entry name" value="DNase I-like"/>
    <property type="match status" value="1"/>
</dbReference>
<dbReference type="RefSeq" id="XP_022741925.1">
    <property type="nucleotide sequence ID" value="XM_022886190.1"/>
</dbReference>
<protein>
    <submittedName>
        <fullName evidence="3">Uncharacterized protein LOC111293463</fullName>
    </submittedName>
</protein>
<dbReference type="Pfam" id="PF03372">
    <property type="entry name" value="Exo_endo_phos"/>
    <property type="match status" value="1"/>
</dbReference>
<accession>A0A6P5YNR4</accession>
<evidence type="ECO:0000313" key="2">
    <source>
        <dbReference type="Proteomes" id="UP000515121"/>
    </source>
</evidence>
<dbReference type="Proteomes" id="UP000515121">
    <property type="component" value="Unplaced"/>
</dbReference>
<keyword evidence="2" id="KW-1185">Reference proteome</keyword>
<dbReference type="GeneID" id="111293463"/>
<evidence type="ECO:0000259" key="1">
    <source>
        <dbReference type="Pfam" id="PF03372"/>
    </source>
</evidence>
<dbReference type="InterPro" id="IPR036691">
    <property type="entry name" value="Endo/exonu/phosph_ase_sf"/>
</dbReference>
<feature type="domain" description="Endonuclease/exonuclease/phosphatase" evidence="1">
    <location>
        <begin position="5"/>
        <end position="228"/>
    </location>
</feature>
<reference evidence="3" key="1">
    <citation type="submission" date="2025-08" db="UniProtKB">
        <authorList>
            <consortium name="RefSeq"/>
        </authorList>
    </citation>
    <scope>IDENTIFICATION</scope>
    <source>
        <tissue evidence="3">Fruit stalk</tissue>
    </source>
</reference>
<dbReference type="KEGG" id="dzi:111293463"/>
<dbReference type="PANTHER" id="PTHR33710">
    <property type="entry name" value="BNAC02G09200D PROTEIN"/>
    <property type="match status" value="1"/>
</dbReference>
<gene>
    <name evidence="3" type="primary">LOC111293463</name>
</gene>
<dbReference type="GO" id="GO:0003824">
    <property type="term" value="F:catalytic activity"/>
    <property type="evidence" value="ECO:0007669"/>
    <property type="project" value="InterPro"/>
</dbReference>